<dbReference type="Proteomes" id="UP000035481">
    <property type="component" value="Unassembled WGS sequence"/>
</dbReference>
<dbReference type="RefSeq" id="WP_046971146.1">
    <property type="nucleotide sequence ID" value="NZ_JPLA01000015.1"/>
</dbReference>
<evidence type="ECO:0000313" key="3">
    <source>
        <dbReference type="EMBL" id="KLD64594.1"/>
    </source>
</evidence>
<evidence type="ECO:0000313" key="4">
    <source>
        <dbReference type="Proteomes" id="UP000035481"/>
    </source>
</evidence>
<proteinExistence type="predicted"/>
<comment type="caution">
    <text evidence="3">The sequence shown here is derived from an EMBL/GenBank/DDBJ whole genome shotgun (WGS) entry which is preliminary data.</text>
</comment>
<feature type="chain" id="PRO_5002576322" evidence="2">
    <location>
        <begin position="31"/>
        <end position="264"/>
    </location>
</feature>
<keyword evidence="2" id="KW-0732">Signal</keyword>
<dbReference type="AlphaFoldDB" id="A0A0G9H5S2"/>
<evidence type="ECO:0000256" key="2">
    <source>
        <dbReference type="SAM" id="SignalP"/>
    </source>
</evidence>
<protein>
    <submittedName>
        <fullName evidence="3">Uncharacterized protein</fullName>
    </submittedName>
</protein>
<name>A0A0G9H5S2_9GAMM</name>
<feature type="signal peptide" evidence="2">
    <location>
        <begin position="1"/>
        <end position="30"/>
    </location>
</feature>
<reference evidence="3 4" key="1">
    <citation type="journal article" date="2015" name="Antonie Van Leeuwenhoek">
        <title>A phylogenomic and molecular marker based taxonomic framework for the order Xanthomonadales: proposal to transfer the families Algiphilaceae and Solimonadaceae to the order Nevskiales ord. nov. and to create a new family within the order Xanthomonadales, the family Rhodanobacteraceae fam. nov., containing the genus Rhodanobacter and its closest relatives.</title>
        <authorList>
            <person name="Naushad S."/>
            <person name="Adeolu M."/>
            <person name="Wong S."/>
            <person name="Sohail M."/>
            <person name="Schellhorn H.E."/>
            <person name="Gupta R.S."/>
        </authorList>
    </citation>
    <scope>NUCLEOTIDE SEQUENCE [LARGE SCALE GENOMIC DNA]</scope>
    <source>
        <strain evidence="3 4">DSM 16301</strain>
    </source>
</reference>
<gene>
    <name evidence="3" type="ORF">Y882_06955</name>
</gene>
<accession>A0A0G9H5S2</accession>
<dbReference type="PATRIC" id="fig|1440762.4.peg.754"/>
<sequence length="264" mass="27365">MAQRTLRLHVAPYLVLLPLLSYGAPASAQAGPDTFTVTTTALTESVTCPNGSITPLSEDPSSTVDSGSNDSVAGSTTVTACGQIIYQASQIDDRSSASDIVSLDDATGETDAQNVSLLGGLVTFDSEQAPGTCQSNDAQGDFSCSGTGTFTHLAINGSRVATGTYAAGTTFNIINAQILAPNCTRVALFNGKLVLADSQIAGNDTNSPVVEGEWLHLTGNAICLGLPLGTTKYDLHDPVKWFVGSNQGQGFLEDRAAQFELLVK</sequence>
<organism evidence="3 4">
    <name type="scientific">Dyella japonica DSM 16301</name>
    <dbReference type="NCBI Taxonomy" id="1440762"/>
    <lineage>
        <taxon>Bacteria</taxon>
        <taxon>Pseudomonadati</taxon>
        <taxon>Pseudomonadota</taxon>
        <taxon>Gammaproteobacteria</taxon>
        <taxon>Lysobacterales</taxon>
        <taxon>Rhodanobacteraceae</taxon>
        <taxon>Dyella</taxon>
    </lineage>
</organism>
<evidence type="ECO:0000256" key="1">
    <source>
        <dbReference type="SAM" id="MobiDB-lite"/>
    </source>
</evidence>
<dbReference type="EMBL" id="JPLA01000015">
    <property type="protein sequence ID" value="KLD64594.1"/>
    <property type="molecule type" value="Genomic_DNA"/>
</dbReference>
<dbReference type="OrthoDB" id="5962754at2"/>
<feature type="region of interest" description="Disordered" evidence="1">
    <location>
        <begin position="48"/>
        <end position="72"/>
    </location>
</feature>